<dbReference type="OrthoDB" id="7453003at2759"/>
<gene>
    <name evidence="8" type="ORF">ONB1V03_LOCUS18619</name>
</gene>
<evidence type="ECO:0000256" key="7">
    <source>
        <dbReference type="SAM" id="MobiDB-lite"/>
    </source>
</evidence>
<evidence type="ECO:0000256" key="6">
    <source>
        <dbReference type="ARBA" id="ARBA00023212"/>
    </source>
</evidence>
<keyword evidence="6" id="KW-0206">Cytoskeleton</keyword>
<keyword evidence="3" id="KW-0493">Microtubule</keyword>
<feature type="region of interest" description="Disordered" evidence="7">
    <location>
        <begin position="94"/>
        <end position="115"/>
    </location>
</feature>
<dbReference type="Pfam" id="PF05783">
    <property type="entry name" value="DLIC"/>
    <property type="match status" value="1"/>
</dbReference>
<keyword evidence="9" id="KW-1185">Reference proteome</keyword>
<organism evidence="8">
    <name type="scientific">Oppiella nova</name>
    <dbReference type="NCBI Taxonomy" id="334625"/>
    <lineage>
        <taxon>Eukaryota</taxon>
        <taxon>Metazoa</taxon>
        <taxon>Ecdysozoa</taxon>
        <taxon>Arthropoda</taxon>
        <taxon>Chelicerata</taxon>
        <taxon>Arachnida</taxon>
        <taxon>Acari</taxon>
        <taxon>Acariformes</taxon>
        <taxon>Sarcoptiformes</taxon>
        <taxon>Oribatida</taxon>
        <taxon>Brachypylina</taxon>
        <taxon>Oppioidea</taxon>
        <taxon>Oppiidae</taxon>
        <taxon>Oppiella</taxon>
    </lineage>
</organism>
<evidence type="ECO:0000256" key="4">
    <source>
        <dbReference type="ARBA" id="ARBA00023017"/>
    </source>
</evidence>
<evidence type="ECO:0000256" key="1">
    <source>
        <dbReference type="ARBA" id="ARBA00004245"/>
    </source>
</evidence>
<comment type="subcellular location">
    <subcellularLocation>
        <location evidence="1">Cytoplasm</location>
        <location evidence="1">Cytoskeleton</location>
    </subcellularLocation>
</comment>
<dbReference type="InterPro" id="IPR022780">
    <property type="entry name" value="Dynein_light_int_chain"/>
</dbReference>
<dbReference type="GO" id="GO:0005874">
    <property type="term" value="C:microtubule"/>
    <property type="evidence" value="ECO:0007669"/>
    <property type="project" value="UniProtKB-KW"/>
</dbReference>
<evidence type="ECO:0000256" key="2">
    <source>
        <dbReference type="ARBA" id="ARBA00022490"/>
    </source>
</evidence>
<evidence type="ECO:0000256" key="3">
    <source>
        <dbReference type="ARBA" id="ARBA00022701"/>
    </source>
</evidence>
<dbReference type="EMBL" id="OC940983">
    <property type="protein sequence ID" value="CAD7662059.1"/>
    <property type="molecule type" value="Genomic_DNA"/>
</dbReference>
<protein>
    <submittedName>
        <fullName evidence="8">Uncharacterized protein</fullName>
    </submittedName>
</protein>
<evidence type="ECO:0000313" key="8">
    <source>
        <dbReference type="EMBL" id="CAD7662059.1"/>
    </source>
</evidence>
<proteinExistence type="predicted"/>
<accession>A0A7R9QY35</accession>
<dbReference type="GO" id="GO:0030286">
    <property type="term" value="C:dynein complex"/>
    <property type="evidence" value="ECO:0007669"/>
    <property type="project" value="UniProtKB-KW"/>
</dbReference>
<feature type="compositionally biased region" description="Polar residues" evidence="7">
    <location>
        <begin position="95"/>
        <end position="115"/>
    </location>
</feature>
<keyword evidence="2" id="KW-0963">Cytoplasm</keyword>
<dbReference type="Proteomes" id="UP000728032">
    <property type="component" value="Unassembled WGS sequence"/>
</dbReference>
<feature type="region of interest" description="Disordered" evidence="7">
    <location>
        <begin position="1"/>
        <end position="75"/>
    </location>
</feature>
<keyword evidence="4" id="KW-0243">Dynein</keyword>
<reference evidence="8" key="1">
    <citation type="submission" date="2020-11" db="EMBL/GenBank/DDBJ databases">
        <authorList>
            <person name="Tran Van P."/>
        </authorList>
    </citation>
    <scope>NUCLEOTIDE SEQUENCE</scope>
</reference>
<name>A0A7R9QY35_9ACAR</name>
<dbReference type="AlphaFoldDB" id="A0A7R9QY35"/>
<dbReference type="EMBL" id="CAJPVJ010026158">
    <property type="protein sequence ID" value="CAG2179195.1"/>
    <property type="molecule type" value="Genomic_DNA"/>
</dbReference>
<feature type="compositionally biased region" description="Polar residues" evidence="7">
    <location>
        <begin position="24"/>
        <end position="40"/>
    </location>
</feature>
<evidence type="ECO:0000313" key="9">
    <source>
        <dbReference type="Proteomes" id="UP000728032"/>
    </source>
</evidence>
<keyword evidence="5" id="KW-0505">Motor protein</keyword>
<evidence type="ECO:0000256" key="5">
    <source>
        <dbReference type="ARBA" id="ARBA00023175"/>
    </source>
</evidence>
<sequence length="115" mass="12168">MMSLYRPPARTTPIVQKSAERRTPLNTPPTGAQIDSTKNSPGGEGVLQTFFNSLLSRKSGGSPGMGSPRTPNTMADNLTAANVHAELDRMIGSNRIASNSSTPTHNLNVSTSSEQ</sequence>